<evidence type="ECO:0000313" key="4">
    <source>
        <dbReference type="Proteomes" id="UP000193685"/>
    </source>
</evidence>
<proteinExistence type="predicted"/>
<protein>
    <submittedName>
        <fullName evidence="3">Uncharacterized protein</fullName>
    </submittedName>
</protein>
<keyword evidence="2" id="KW-1133">Transmembrane helix</keyword>
<dbReference type="RefSeq" id="XP_040726026.1">
    <property type="nucleotide sequence ID" value="XM_040866802.1"/>
</dbReference>
<feature type="transmembrane region" description="Helical" evidence="2">
    <location>
        <begin position="34"/>
        <end position="56"/>
    </location>
</feature>
<gene>
    <name evidence="3" type="ORF">BCR37DRAFT_277146</name>
</gene>
<dbReference type="GeneID" id="63783401"/>
<evidence type="ECO:0000313" key="3">
    <source>
        <dbReference type="EMBL" id="ORY83731.1"/>
    </source>
</evidence>
<accession>A0A1Y2FIG4</accession>
<evidence type="ECO:0000256" key="1">
    <source>
        <dbReference type="SAM" id="MobiDB-lite"/>
    </source>
</evidence>
<evidence type="ECO:0000256" key="2">
    <source>
        <dbReference type="SAM" id="Phobius"/>
    </source>
</evidence>
<name>A0A1Y2FIG4_PROLT</name>
<feature type="region of interest" description="Disordered" evidence="1">
    <location>
        <begin position="68"/>
        <end position="88"/>
    </location>
</feature>
<reference evidence="3 4" key="1">
    <citation type="submission" date="2016-07" db="EMBL/GenBank/DDBJ databases">
        <title>Pervasive Adenine N6-methylation of Active Genes in Fungi.</title>
        <authorList>
            <consortium name="DOE Joint Genome Institute"/>
            <person name="Mondo S.J."/>
            <person name="Dannebaum R.O."/>
            <person name="Kuo R.C."/>
            <person name="Labutti K."/>
            <person name="Haridas S."/>
            <person name="Kuo A."/>
            <person name="Salamov A."/>
            <person name="Ahrendt S.R."/>
            <person name="Lipzen A."/>
            <person name="Sullivan W."/>
            <person name="Andreopoulos W.B."/>
            <person name="Clum A."/>
            <person name="Lindquist E."/>
            <person name="Daum C."/>
            <person name="Ramamoorthy G.K."/>
            <person name="Gryganskyi A."/>
            <person name="Culley D."/>
            <person name="Magnuson J.K."/>
            <person name="James T.Y."/>
            <person name="O'Malley M.A."/>
            <person name="Stajich J.E."/>
            <person name="Spatafora J.W."/>
            <person name="Visel A."/>
            <person name="Grigoriev I.V."/>
        </authorList>
    </citation>
    <scope>NUCLEOTIDE SEQUENCE [LARGE SCALE GENOMIC DNA]</scope>
    <source>
        <strain evidence="3 4">12-1054</strain>
    </source>
</reference>
<organism evidence="3 4">
    <name type="scientific">Protomyces lactucae-debilis</name>
    <dbReference type="NCBI Taxonomy" id="2754530"/>
    <lineage>
        <taxon>Eukaryota</taxon>
        <taxon>Fungi</taxon>
        <taxon>Dikarya</taxon>
        <taxon>Ascomycota</taxon>
        <taxon>Taphrinomycotina</taxon>
        <taxon>Taphrinomycetes</taxon>
        <taxon>Taphrinales</taxon>
        <taxon>Protomycetaceae</taxon>
        <taxon>Protomyces</taxon>
    </lineage>
</organism>
<dbReference type="AlphaFoldDB" id="A0A1Y2FIG4"/>
<keyword evidence="4" id="KW-1185">Reference proteome</keyword>
<comment type="caution">
    <text evidence="3">The sequence shown here is derived from an EMBL/GenBank/DDBJ whole genome shotgun (WGS) entry which is preliminary data.</text>
</comment>
<feature type="compositionally biased region" description="Basic and acidic residues" evidence="1">
    <location>
        <begin position="68"/>
        <end position="77"/>
    </location>
</feature>
<keyword evidence="2" id="KW-0472">Membrane</keyword>
<keyword evidence="2" id="KW-0812">Transmembrane</keyword>
<dbReference type="Proteomes" id="UP000193685">
    <property type="component" value="Unassembled WGS sequence"/>
</dbReference>
<sequence length="386" mass="43376">MHCAQDISDLSTCHPFPAHHSPYSFTHLTMRVSITLRLLFTLLITFIAVGSAAGGFSKKLKKLWGSKSRPENFEHGESSNTIVESASPGDPTFGEALETGKCYQAKIRLVRSASILESQIHCDNLCRIHAHAFVAIYKSKDEADVPHSFCNRGYAHFSYDSFCQNSGYVNATEGKGPYSNVKAVLVNMLNEYGKYGRLDADSPRFTAFFRQFASGFSLEDAWLGSMVEEFTAFESYPSNEKGTEDEELQTCRCGIWATFTRVPHRPGSKHMCDLPQFSSFISRISSGWTLAYEQTSGTYGETAVPKRLSRHFEQFEGMPEEASEWFITRPAIPVDQPGFDCIQTLRDEHWKQAPTGDTFIETLQPEHSNTLQQDQAPHGCPPKPYW</sequence>
<dbReference type="EMBL" id="MCFI01000007">
    <property type="protein sequence ID" value="ORY83731.1"/>
    <property type="molecule type" value="Genomic_DNA"/>
</dbReference>